<comment type="similarity">
    <text evidence="2 8">Belongs to the pantothenate synthetase family.</text>
</comment>
<protein>
    <recommendedName>
        <fullName evidence="8">Pantothenate synthetase</fullName>
        <shortName evidence="8">PS</shortName>
        <ecNumber evidence="8">6.3.2.1</ecNumber>
    </recommendedName>
    <alternativeName>
        <fullName evidence="8">Pantoate--beta-alanine ligase</fullName>
    </alternativeName>
    <alternativeName>
        <fullName evidence="8">Pantoate-activating enzyme</fullName>
    </alternativeName>
</protein>
<evidence type="ECO:0000256" key="2">
    <source>
        <dbReference type="ARBA" id="ARBA00009256"/>
    </source>
</evidence>
<evidence type="ECO:0000256" key="6">
    <source>
        <dbReference type="ARBA" id="ARBA00022840"/>
    </source>
</evidence>
<keyword evidence="5 8" id="KW-0547">Nucleotide-binding</keyword>
<dbReference type="InterPro" id="IPR004821">
    <property type="entry name" value="Cyt_trans-like"/>
</dbReference>
<name>A0ABY1KJ06_9FLAO</name>
<keyword evidence="3 8" id="KW-0436">Ligase</keyword>
<dbReference type="EC" id="6.3.2.1" evidence="8"/>
<dbReference type="HAMAP" id="MF_00158">
    <property type="entry name" value="PanC"/>
    <property type="match status" value="1"/>
</dbReference>
<dbReference type="PANTHER" id="PTHR21299">
    <property type="entry name" value="CYTIDYLATE KINASE/PANTOATE-BETA-ALANINE LIGASE"/>
    <property type="match status" value="1"/>
</dbReference>
<evidence type="ECO:0000256" key="7">
    <source>
        <dbReference type="ARBA" id="ARBA00048258"/>
    </source>
</evidence>
<dbReference type="InterPro" id="IPR014729">
    <property type="entry name" value="Rossmann-like_a/b/a_fold"/>
</dbReference>
<dbReference type="NCBIfam" id="TIGR00018">
    <property type="entry name" value="panC"/>
    <property type="match status" value="1"/>
</dbReference>
<comment type="function">
    <text evidence="8">Catalyzes the condensation of pantoate with beta-alanine in an ATP-dependent reaction via a pantoyl-adenylate intermediate.</text>
</comment>
<reference evidence="9 10" key="1">
    <citation type="submission" date="2017-01" db="EMBL/GenBank/DDBJ databases">
        <authorList>
            <person name="Varghese N."/>
            <person name="Submissions S."/>
        </authorList>
    </citation>
    <scope>NUCLEOTIDE SEQUENCE [LARGE SCALE GENOMIC DNA]</scope>
    <source>
        <strain evidence="9 10">DSM 2061</strain>
    </source>
</reference>
<feature type="active site" description="Proton donor" evidence="8">
    <location>
        <position position="36"/>
    </location>
</feature>
<dbReference type="Gene3D" id="3.40.50.620">
    <property type="entry name" value="HUPs"/>
    <property type="match status" value="1"/>
</dbReference>
<feature type="binding site" evidence="8">
    <location>
        <begin position="148"/>
        <end position="151"/>
    </location>
    <ligand>
        <name>ATP</name>
        <dbReference type="ChEBI" id="CHEBI:30616"/>
    </ligand>
</feature>
<dbReference type="RefSeq" id="WP_076453397.1">
    <property type="nucleotide sequence ID" value="NZ_FTOB01000001.1"/>
</dbReference>
<sequence length="280" mass="31645">MLVFKTKKELTEHVSALPKTNRLALVPTMGALHKGHVSLVEQAIAENETVVVSIFVNPTQFNNKEDLEKYPQTLQADLDLLSATSENIIIFAPSAEEVYDKNVKAKTYDFEGLDQVMEGAFREDHFNGVGTIVEALLLLVKPDRAYFGEKDFQQLQIIRKLVEQQQIPVEIIGCPIVREPSGLAMSSRNERLSPELRQKASFIYSTLIAAKEKFGTKSASYVVDWVKKEFDQHEDLELEYIEITDVNTLRPITIKNENLKYRAFIAVYAGGVRLIDNIAL</sequence>
<comment type="pathway">
    <text evidence="1 8">Cofactor biosynthesis; (R)-pantothenate biosynthesis; (R)-pantothenate from (R)-pantoate and beta-alanine: step 1/1.</text>
</comment>
<dbReference type="EMBL" id="FTOB01000001">
    <property type="protein sequence ID" value="SIS40193.1"/>
    <property type="molecule type" value="Genomic_DNA"/>
</dbReference>
<evidence type="ECO:0000313" key="10">
    <source>
        <dbReference type="Proteomes" id="UP000185728"/>
    </source>
</evidence>
<feature type="binding site" evidence="8">
    <location>
        <begin position="29"/>
        <end position="36"/>
    </location>
    <ligand>
        <name>ATP</name>
        <dbReference type="ChEBI" id="CHEBI:30616"/>
    </ligand>
</feature>
<feature type="binding site" evidence="8">
    <location>
        <position position="154"/>
    </location>
    <ligand>
        <name>(R)-pantoate</name>
        <dbReference type="ChEBI" id="CHEBI:15980"/>
    </ligand>
</feature>
<dbReference type="NCBIfam" id="TIGR00125">
    <property type="entry name" value="cyt_tran_rel"/>
    <property type="match status" value="1"/>
</dbReference>
<dbReference type="Gene3D" id="3.30.1300.10">
    <property type="entry name" value="Pantoate-beta-alanine ligase, C-terminal domain"/>
    <property type="match status" value="1"/>
</dbReference>
<keyword evidence="6 8" id="KW-0067">ATP-binding</keyword>
<dbReference type="CDD" id="cd00560">
    <property type="entry name" value="PanC"/>
    <property type="match status" value="1"/>
</dbReference>
<gene>
    <name evidence="8" type="primary">panC</name>
    <name evidence="9" type="ORF">SAMN05421766_101555</name>
</gene>
<comment type="subcellular location">
    <subcellularLocation>
        <location evidence="8">Cytoplasm</location>
    </subcellularLocation>
</comment>
<evidence type="ECO:0000256" key="4">
    <source>
        <dbReference type="ARBA" id="ARBA00022655"/>
    </source>
</evidence>
<evidence type="ECO:0000313" key="9">
    <source>
        <dbReference type="EMBL" id="SIS40193.1"/>
    </source>
</evidence>
<comment type="subunit">
    <text evidence="8">Homodimer.</text>
</comment>
<evidence type="ECO:0000256" key="5">
    <source>
        <dbReference type="ARBA" id="ARBA00022741"/>
    </source>
</evidence>
<proteinExistence type="inferred from homology"/>
<keyword evidence="8" id="KW-0963">Cytoplasm</keyword>
<comment type="catalytic activity">
    <reaction evidence="7 8">
        <text>(R)-pantoate + beta-alanine + ATP = (R)-pantothenate + AMP + diphosphate + H(+)</text>
        <dbReference type="Rhea" id="RHEA:10912"/>
        <dbReference type="ChEBI" id="CHEBI:15378"/>
        <dbReference type="ChEBI" id="CHEBI:15980"/>
        <dbReference type="ChEBI" id="CHEBI:29032"/>
        <dbReference type="ChEBI" id="CHEBI:30616"/>
        <dbReference type="ChEBI" id="CHEBI:33019"/>
        <dbReference type="ChEBI" id="CHEBI:57966"/>
        <dbReference type="ChEBI" id="CHEBI:456215"/>
        <dbReference type="EC" id="6.3.2.1"/>
    </reaction>
</comment>
<feature type="binding site" evidence="8">
    <location>
        <begin position="185"/>
        <end position="188"/>
    </location>
    <ligand>
        <name>ATP</name>
        <dbReference type="ChEBI" id="CHEBI:30616"/>
    </ligand>
</feature>
<feature type="binding site" evidence="8">
    <location>
        <position position="60"/>
    </location>
    <ligand>
        <name>(R)-pantoate</name>
        <dbReference type="ChEBI" id="CHEBI:15980"/>
    </ligand>
</feature>
<dbReference type="PANTHER" id="PTHR21299:SF1">
    <property type="entry name" value="PANTOATE--BETA-ALANINE LIGASE"/>
    <property type="match status" value="1"/>
</dbReference>
<comment type="miscellaneous">
    <text evidence="8">The reaction proceeds by a bi uni uni bi ping pong mechanism.</text>
</comment>
<organism evidence="9 10">
    <name type="scientific">Zobellia uliginosa</name>
    <dbReference type="NCBI Taxonomy" id="143224"/>
    <lineage>
        <taxon>Bacteria</taxon>
        <taxon>Pseudomonadati</taxon>
        <taxon>Bacteroidota</taxon>
        <taxon>Flavobacteriia</taxon>
        <taxon>Flavobacteriales</taxon>
        <taxon>Flavobacteriaceae</taxon>
        <taxon>Zobellia</taxon>
    </lineage>
</organism>
<comment type="caution">
    <text evidence="9">The sequence shown here is derived from an EMBL/GenBank/DDBJ whole genome shotgun (WGS) entry which is preliminary data.</text>
</comment>
<dbReference type="Proteomes" id="UP000185728">
    <property type="component" value="Unassembled WGS sequence"/>
</dbReference>
<dbReference type="Pfam" id="PF02569">
    <property type="entry name" value="Pantoate_ligase"/>
    <property type="match status" value="1"/>
</dbReference>
<evidence type="ECO:0000256" key="1">
    <source>
        <dbReference type="ARBA" id="ARBA00004990"/>
    </source>
</evidence>
<keyword evidence="4 8" id="KW-0566">Pantothenate biosynthesis</keyword>
<keyword evidence="10" id="KW-1185">Reference proteome</keyword>
<evidence type="ECO:0000256" key="8">
    <source>
        <dbReference type="HAMAP-Rule" id="MF_00158"/>
    </source>
</evidence>
<dbReference type="InterPro" id="IPR042176">
    <property type="entry name" value="Pantoate_ligase_C"/>
</dbReference>
<dbReference type="InterPro" id="IPR003721">
    <property type="entry name" value="Pantoate_ligase"/>
</dbReference>
<feature type="binding site" evidence="8">
    <location>
        <position position="177"/>
    </location>
    <ligand>
        <name>ATP</name>
        <dbReference type="ChEBI" id="CHEBI:30616"/>
    </ligand>
</feature>
<accession>A0ABY1KJ06</accession>
<evidence type="ECO:0000256" key="3">
    <source>
        <dbReference type="ARBA" id="ARBA00022598"/>
    </source>
</evidence>
<feature type="binding site" evidence="8">
    <location>
        <position position="60"/>
    </location>
    <ligand>
        <name>beta-alanine</name>
        <dbReference type="ChEBI" id="CHEBI:57966"/>
    </ligand>
</feature>
<dbReference type="SUPFAM" id="SSF52374">
    <property type="entry name" value="Nucleotidylyl transferase"/>
    <property type="match status" value="1"/>
</dbReference>